<dbReference type="InterPro" id="IPR036291">
    <property type="entry name" value="NAD(P)-bd_dom_sf"/>
</dbReference>
<evidence type="ECO:0000313" key="4">
    <source>
        <dbReference type="Proteomes" id="UP000807850"/>
    </source>
</evidence>
<evidence type="ECO:0000259" key="2">
    <source>
        <dbReference type="Pfam" id="PF01370"/>
    </source>
</evidence>
<comment type="similarity">
    <text evidence="1">Belongs to the NAD(P)-dependent epimerase/dehydratase family.</text>
</comment>
<dbReference type="Gene3D" id="3.40.50.720">
    <property type="entry name" value="NAD(P)-binding Rossmann-like Domain"/>
    <property type="match status" value="1"/>
</dbReference>
<organism evidence="3 4">
    <name type="scientific">Eiseniibacteriota bacterium</name>
    <dbReference type="NCBI Taxonomy" id="2212470"/>
    <lineage>
        <taxon>Bacteria</taxon>
        <taxon>Candidatus Eiseniibacteriota</taxon>
    </lineage>
</organism>
<accession>A0A9D6L7I5</accession>
<evidence type="ECO:0000256" key="1">
    <source>
        <dbReference type="ARBA" id="ARBA00007637"/>
    </source>
</evidence>
<gene>
    <name evidence="3" type="ORF">HY076_08815</name>
</gene>
<dbReference type="EMBL" id="JACQAY010000293">
    <property type="protein sequence ID" value="MBI3540358.1"/>
    <property type="molecule type" value="Genomic_DNA"/>
</dbReference>
<sequence length="338" mass="37004">MGGGAVTATGWAGRRVFVTGATGLVGSWLVRALLERGSDVTVLVRDADPQSELLRSGDIARTSVVNGAVEDLSVVGRALNHHRPDTVFHLAAQTQVRCAYRDPYETFESNVRGTYTLLEACRRHADWVHGIVVASSDKAYGDAATLPYTEATPLDARFPYDTSKLCTDVIARSYFATYRLPIAIARCGNIYGGGDLNWDRIVPGTIRSLLKRERPIIRSDGTLVRDYVYVKEVVEAYLTLAEHVRRPEVTGEAFNFSAGRPLSVLEVVEAIGKTMKVEPRPDVRGEAVAEIARQYLSSERARAVLGWSSRYALDQGLGETVEWYREFIAANGAHGGAA</sequence>
<dbReference type="SUPFAM" id="SSF51735">
    <property type="entry name" value="NAD(P)-binding Rossmann-fold domains"/>
    <property type="match status" value="1"/>
</dbReference>
<dbReference type="AlphaFoldDB" id="A0A9D6L7I5"/>
<feature type="domain" description="NAD-dependent epimerase/dehydratase" evidence="2">
    <location>
        <begin position="16"/>
        <end position="248"/>
    </location>
</feature>
<dbReference type="InterPro" id="IPR001509">
    <property type="entry name" value="Epimerase_deHydtase"/>
</dbReference>
<proteinExistence type="inferred from homology"/>
<protein>
    <submittedName>
        <fullName evidence="3">GDP-mannose 4,6-dehydratase</fullName>
    </submittedName>
</protein>
<name>A0A9D6L7I5_UNCEI</name>
<dbReference type="PANTHER" id="PTHR43000">
    <property type="entry name" value="DTDP-D-GLUCOSE 4,6-DEHYDRATASE-RELATED"/>
    <property type="match status" value="1"/>
</dbReference>
<comment type="caution">
    <text evidence="3">The sequence shown here is derived from an EMBL/GenBank/DDBJ whole genome shotgun (WGS) entry which is preliminary data.</text>
</comment>
<evidence type="ECO:0000313" key="3">
    <source>
        <dbReference type="EMBL" id="MBI3540358.1"/>
    </source>
</evidence>
<dbReference type="Pfam" id="PF01370">
    <property type="entry name" value="Epimerase"/>
    <property type="match status" value="1"/>
</dbReference>
<reference evidence="3" key="1">
    <citation type="submission" date="2020-07" db="EMBL/GenBank/DDBJ databases">
        <title>Huge and variable diversity of episymbiotic CPR bacteria and DPANN archaea in groundwater ecosystems.</title>
        <authorList>
            <person name="He C.Y."/>
            <person name="Keren R."/>
            <person name="Whittaker M."/>
            <person name="Farag I.F."/>
            <person name="Doudna J."/>
            <person name="Cate J.H.D."/>
            <person name="Banfield J.F."/>
        </authorList>
    </citation>
    <scope>NUCLEOTIDE SEQUENCE</scope>
    <source>
        <strain evidence="3">NC_groundwater_928_Pr1_S-0.2um_72_17</strain>
    </source>
</reference>
<dbReference type="Proteomes" id="UP000807850">
    <property type="component" value="Unassembled WGS sequence"/>
</dbReference>
<dbReference type="Gene3D" id="3.90.25.10">
    <property type="entry name" value="UDP-galactose 4-epimerase, domain 1"/>
    <property type="match status" value="1"/>
</dbReference>